<dbReference type="InterPro" id="IPR005585">
    <property type="entry name" value="DUF327"/>
</dbReference>
<dbReference type="InterPro" id="IPR024042">
    <property type="entry name" value="TM1646-like_dom_sf"/>
</dbReference>
<evidence type="ECO:0000256" key="1">
    <source>
        <dbReference type="SAM" id="MobiDB-lite"/>
    </source>
</evidence>
<feature type="region of interest" description="Disordered" evidence="1">
    <location>
        <begin position="1"/>
        <end position="24"/>
    </location>
</feature>
<dbReference type="Gene3D" id="1.20.120.490">
    <property type="entry name" value="Hypothetical protein TM1646-like domain"/>
    <property type="match status" value="1"/>
</dbReference>
<protein>
    <submittedName>
        <fullName evidence="2">YaaR family protein</fullName>
    </submittedName>
</protein>
<gene>
    <name evidence="2" type="ORF">ACFQ19_12985</name>
</gene>
<proteinExistence type="predicted"/>
<dbReference type="RefSeq" id="WP_379592740.1">
    <property type="nucleotide sequence ID" value="NZ_JBHTKK010000016.1"/>
</dbReference>
<dbReference type="EMBL" id="JBHTKK010000016">
    <property type="protein sequence ID" value="MFD1066940.1"/>
    <property type="molecule type" value="Genomic_DNA"/>
</dbReference>
<feature type="compositionally biased region" description="Polar residues" evidence="1">
    <location>
        <begin position="15"/>
        <end position="24"/>
    </location>
</feature>
<evidence type="ECO:0000313" key="2">
    <source>
        <dbReference type="EMBL" id="MFD1066940.1"/>
    </source>
</evidence>
<dbReference type="Pfam" id="PF03885">
    <property type="entry name" value="DUF327"/>
    <property type="match status" value="1"/>
</dbReference>
<organism evidence="2 3">
    <name type="scientific">Oceanobacillus locisalsi</name>
    <dbReference type="NCBI Taxonomy" id="546107"/>
    <lineage>
        <taxon>Bacteria</taxon>
        <taxon>Bacillati</taxon>
        <taxon>Bacillota</taxon>
        <taxon>Bacilli</taxon>
        <taxon>Bacillales</taxon>
        <taxon>Bacillaceae</taxon>
        <taxon>Oceanobacillus</taxon>
    </lineage>
</organism>
<comment type="caution">
    <text evidence="2">The sequence shown here is derived from an EMBL/GenBank/DDBJ whole genome shotgun (WGS) entry which is preliminary data.</text>
</comment>
<sequence length="144" mass="16371">MKISSDIAAPRDGNLQRSPQSNSVSSFQNLVHSQSEQLKTQEFTQMVKQIAEQGNKLSRYRSFRELVKFKRMVKGFLEKATSEGYLLEKKHSFGMQGSRQLSTIKVIDEKIAQLAENVMDEEKKTLDILGLIGEIKGLLVNMYT</sequence>
<accession>A0ABW3NJU1</accession>
<dbReference type="SUPFAM" id="SSF158397">
    <property type="entry name" value="TM1646-like"/>
    <property type="match status" value="1"/>
</dbReference>
<reference evidence="3" key="1">
    <citation type="journal article" date="2019" name="Int. J. Syst. Evol. Microbiol.">
        <title>The Global Catalogue of Microorganisms (GCM) 10K type strain sequencing project: providing services to taxonomists for standard genome sequencing and annotation.</title>
        <authorList>
            <consortium name="The Broad Institute Genomics Platform"/>
            <consortium name="The Broad Institute Genome Sequencing Center for Infectious Disease"/>
            <person name="Wu L."/>
            <person name="Ma J."/>
        </authorList>
    </citation>
    <scope>NUCLEOTIDE SEQUENCE [LARGE SCALE GENOMIC DNA]</scope>
    <source>
        <strain evidence="3">CCUG 56608</strain>
    </source>
</reference>
<evidence type="ECO:0000313" key="3">
    <source>
        <dbReference type="Proteomes" id="UP001597041"/>
    </source>
</evidence>
<name>A0ABW3NJU1_9BACI</name>
<keyword evidence="3" id="KW-1185">Reference proteome</keyword>
<dbReference type="Proteomes" id="UP001597041">
    <property type="component" value="Unassembled WGS sequence"/>
</dbReference>